<sequence precursor="true">MFKKVASVILSLVMVISFVTPSLHASANESQELGVTKKEVENTGILVDSINELDQKLDMENLSSNSQGEINKLSKEARELYNAIVSYEDQKSTPLTGDDTLTVLSSHMNKLNSGINKIEEPTIKPMGVINYKEYKISNSKIQKLVKAAGLNGGFWATATAIAKVFGKSPTALTLMLGAVPMLGVSGLNMCNSKNKGVIITKIGSGATNSYSCRSQ</sequence>
<dbReference type="EMBL" id="CCDP010000003">
    <property type="protein sequence ID" value="CDQ41494.1"/>
    <property type="molecule type" value="Genomic_DNA"/>
</dbReference>
<dbReference type="AlphaFoldDB" id="A0A024QG88"/>
<protein>
    <submittedName>
        <fullName evidence="2">Uncharacterized protein</fullName>
    </submittedName>
</protein>
<dbReference type="RefSeq" id="WP_038246238.1">
    <property type="nucleotide sequence ID" value="NZ_BNER01000005.1"/>
</dbReference>
<reference evidence="2 3" key="1">
    <citation type="submission" date="2014-03" db="EMBL/GenBank/DDBJ databases">
        <authorList>
            <person name="Urmite Genomes U."/>
        </authorList>
    </citation>
    <scope>NUCLEOTIDE SEQUENCE [LARGE SCALE GENOMIC DNA]</scope>
    <source>
        <strain evidence="2 3">Vm-5</strain>
    </source>
</reference>
<feature type="chain" id="PRO_5039518152" evidence="1">
    <location>
        <begin position="26"/>
        <end position="215"/>
    </location>
</feature>
<comment type="caution">
    <text evidence="2">The sequence shown here is derived from an EMBL/GenBank/DDBJ whole genome shotgun (WGS) entry which is preliminary data.</text>
</comment>
<feature type="signal peptide" evidence="1">
    <location>
        <begin position="1"/>
        <end position="25"/>
    </location>
</feature>
<gene>
    <name evidence="2" type="ORF">BN990_03867</name>
</gene>
<evidence type="ECO:0000313" key="3">
    <source>
        <dbReference type="Proteomes" id="UP000028875"/>
    </source>
</evidence>
<keyword evidence="1" id="KW-0732">Signal</keyword>
<evidence type="ECO:0000256" key="1">
    <source>
        <dbReference type="SAM" id="SignalP"/>
    </source>
</evidence>
<dbReference type="eggNOG" id="ENOG5033PBH">
    <property type="taxonomic scope" value="Bacteria"/>
</dbReference>
<name>A0A024QG88_9BACI</name>
<accession>A0A024QG88</accession>
<organism evidence="2 3">
    <name type="scientific">Virgibacillus massiliensis</name>
    <dbReference type="NCBI Taxonomy" id="1462526"/>
    <lineage>
        <taxon>Bacteria</taxon>
        <taxon>Bacillati</taxon>
        <taxon>Bacillota</taxon>
        <taxon>Bacilli</taxon>
        <taxon>Bacillales</taxon>
        <taxon>Bacillaceae</taxon>
        <taxon>Virgibacillus</taxon>
    </lineage>
</organism>
<dbReference type="OrthoDB" id="2974366at2"/>
<keyword evidence="3" id="KW-1185">Reference proteome</keyword>
<proteinExistence type="predicted"/>
<reference evidence="3" key="2">
    <citation type="submission" date="2014-05" db="EMBL/GenBank/DDBJ databases">
        <title>Draft genome sequence of Virgibacillus massiliensis Vm-5.</title>
        <authorList>
            <person name="Khelaifia S."/>
            <person name="Croce O."/>
            <person name="Lagier J.C."/>
            <person name="Raoult D."/>
        </authorList>
    </citation>
    <scope>NUCLEOTIDE SEQUENCE [LARGE SCALE GENOMIC DNA]</scope>
    <source>
        <strain evidence="3">Vm-5</strain>
    </source>
</reference>
<evidence type="ECO:0000313" key="2">
    <source>
        <dbReference type="EMBL" id="CDQ41494.1"/>
    </source>
</evidence>
<dbReference type="Proteomes" id="UP000028875">
    <property type="component" value="Unassembled WGS sequence"/>
</dbReference>